<keyword evidence="3" id="KW-0176">Collagen</keyword>
<feature type="domain" description="Fibrillar collagen NC1" evidence="4">
    <location>
        <begin position="1"/>
        <end position="206"/>
    </location>
</feature>
<dbReference type="Ensembl" id="ENSPCET00000018609.1">
    <property type="protein sequence ID" value="ENSPCEP00000017994.1"/>
    <property type="gene ID" value="ENSPCEG00000014079.1"/>
</dbReference>
<dbReference type="FunFam" id="2.60.120.1000:FF:000007">
    <property type="entry name" value="Collagen type V alpha 3 chain"/>
    <property type="match status" value="1"/>
</dbReference>
<evidence type="ECO:0000259" key="4">
    <source>
        <dbReference type="PROSITE" id="PS51461"/>
    </source>
</evidence>
<dbReference type="GO" id="GO:0005581">
    <property type="term" value="C:collagen trimer"/>
    <property type="evidence" value="ECO:0007669"/>
    <property type="project" value="UniProtKB-KW"/>
</dbReference>
<dbReference type="InterPro" id="IPR000885">
    <property type="entry name" value="Fib_collagen_C"/>
</dbReference>
<accession>A0A8C8SB61</accession>
<protein>
    <recommendedName>
        <fullName evidence="4">Fibrillar collagen NC1 domain-containing protein</fullName>
    </recommendedName>
</protein>
<reference evidence="5" key="1">
    <citation type="submission" date="2025-08" db="UniProtKB">
        <authorList>
            <consortium name="Ensembl"/>
        </authorList>
    </citation>
    <scope>IDENTIFICATION</scope>
</reference>
<evidence type="ECO:0000313" key="5">
    <source>
        <dbReference type="Ensembl" id="ENSPCEP00000017994.1"/>
    </source>
</evidence>
<evidence type="ECO:0000313" key="6">
    <source>
        <dbReference type="Proteomes" id="UP000694393"/>
    </source>
</evidence>
<sequence>AGSPGPQRRHRTPWTPRAAGEYWIDPNQGCSRDAFKVFCNFTAGGETCLFPEKRFESVRLAAWSKEKPGSWYSTFKRGKKFSYVDVEGSPLRVTQLTFLRLLSAGAHQNFTLTCQHAAGWYHASADSYAWALRFRGANDQELGHNSTTSPVHALYDGCQLRQGQARTVLEVRTFRPEQLPLADVAVADFGEANQKFGFELGPVCFTG</sequence>
<dbReference type="Gene3D" id="3.30.750.130">
    <property type="match status" value="1"/>
</dbReference>
<keyword evidence="2" id="KW-0964">Secreted</keyword>
<keyword evidence="6" id="KW-1185">Reference proteome</keyword>
<dbReference type="Gene3D" id="2.60.120.1000">
    <property type="match status" value="1"/>
</dbReference>
<dbReference type="PROSITE" id="PS51461">
    <property type="entry name" value="NC1_FIB"/>
    <property type="match status" value="1"/>
</dbReference>
<dbReference type="GO" id="GO:0005576">
    <property type="term" value="C:extracellular region"/>
    <property type="evidence" value="ECO:0007669"/>
    <property type="project" value="UniProtKB-SubCell"/>
</dbReference>
<organism evidence="5 6">
    <name type="scientific">Pelusios castaneus</name>
    <name type="common">West African mud turtle</name>
    <dbReference type="NCBI Taxonomy" id="367368"/>
    <lineage>
        <taxon>Eukaryota</taxon>
        <taxon>Metazoa</taxon>
        <taxon>Chordata</taxon>
        <taxon>Craniata</taxon>
        <taxon>Vertebrata</taxon>
        <taxon>Euteleostomi</taxon>
        <taxon>Archelosauria</taxon>
        <taxon>Testudinata</taxon>
        <taxon>Testudines</taxon>
        <taxon>Pleurodira</taxon>
        <taxon>Pelomedusidae</taxon>
        <taxon>Pelusios</taxon>
    </lineage>
</organism>
<comment type="subcellular location">
    <subcellularLocation>
        <location evidence="1">Secreted</location>
    </subcellularLocation>
</comment>
<dbReference type="SMART" id="SM00038">
    <property type="entry name" value="COLFI"/>
    <property type="match status" value="1"/>
</dbReference>
<evidence type="ECO:0000256" key="3">
    <source>
        <dbReference type="ARBA" id="ARBA00023119"/>
    </source>
</evidence>
<dbReference type="Pfam" id="PF01410">
    <property type="entry name" value="COLFI"/>
    <property type="match status" value="1"/>
</dbReference>
<dbReference type="AlphaFoldDB" id="A0A8C8SB61"/>
<name>A0A8C8SB61_9SAUR</name>
<evidence type="ECO:0000256" key="2">
    <source>
        <dbReference type="ARBA" id="ARBA00022525"/>
    </source>
</evidence>
<proteinExistence type="predicted"/>
<dbReference type="Proteomes" id="UP000694393">
    <property type="component" value="Unplaced"/>
</dbReference>
<dbReference type="GO" id="GO:0005201">
    <property type="term" value="F:extracellular matrix structural constituent"/>
    <property type="evidence" value="ECO:0007669"/>
    <property type="project" value="InterPro"/>
</dbReference>
<evidence type="ECO:0000256" key="1">
    <source>
        <dbReference type="ARBA" id="ARBA00004613"/>
    </source>
</evidence>
<reference evidence="5" key="2">
    <citation type="submission" date="2025-09" db="UniProtKB">
        <authorList>
            <consortium name="Ensembl"/>
        </authorList>
    </citation>
    <scope>IDENTIFICATION</scope>
</reference>